<feature type="domain" description="Alcohol dehydrogenase-like C-terminal" evidence="7">
    <location>
        <begin position="187"/>
        <end position="320"/>
    </location>
</feature>
<name>A0A9P6J741_MORAP</name>
<evidence type="ECO:0000259" key="8">
    <source>
        <dbReference type="Pfam" id="PF08240"/>
    </source>
</evidence>
<dbReference type="Gene3D" id="3.90.180.10">
    <property type="entry name" value="Medium-chain alcohol dehydrogenases, catalytic domain"/>
    <property type="match status" value="1"/>
</dbReference>
<accession>A0A9P6J741</accession>
<evidence type="ECO:0000259" key="7">
    <source>
        <dbReference type="Pfam" id="PF00107"/>
    </source>
</evidence>
<dbReference type="GO" id="GO:0046872">
    <property type="term" value="F:metal ion binding"/>
    <property type="evidence" value="ECO:0007669"/>
    <property type="project" value="UniProtKB-KW"/>
</dbReference>
<keyword evidence="5" id="KW-0560">Oxidoreductase</keyword>
<dbReference type="PANTHER" id="PTHR43350:SF17">
    <property type="entry name" value="NAD-DEPENDENT ALCOHOL DEHYDROGENASE"/>
    <property type="match status" value="1"/>
</dbReference>
<dbReference type="OrthoDB" id="203908at2759"/>
<evidence type="ECO:0000256" key="2">
    <source>
        <dbReference type="ARBA" id="ARBA00008072"/>
    </source>
</evidence>
<evidence type="ECO:0000256" key="6">
    <source>
        <dbReference type="SAM" id="Phobius"/>
    </source>
</evidence>
<keyword evidence="6" id="KW-1133">Transmembrane helix</keyword>
<dbReference type="SUPFAM" id="SSF50129">
    <property type="entry name" value="GroES-like"/>
    <property type="match status" value="1"/>
</dbReference>
<dbReference type="InterPro" id="IPR013154">
    <property type="entry name" value="ADH-like_N"/>
</dbReference>
<evidence type="ECO:0008006" key="11">
    <source>
        <dbReference type="Google" id="ProtNLM"/>
    </source>
</evidence>
<dbReference type="SUPFAM" id="SSF51735">
    <property type="entry name" value="NAD(P)-binding Rossmann-fold domains"/>
    <property type="match status" value="1"/>
</dbReference>
<dbReference type="Pfam" id="PF00107">
    <property type="entry name" value="ADH_zinc_N"/>
    <property type="match status" value="1"/>
</dbReference>
<dbReference type="EMBL" id="JAAAHY010000440">
    <property type="protein sequence ID" value="KAF9963750.1"/>
    <property type="molecule type" value="Genomic_DNA"/>
</dbReference>
<keyword evidence="4" id="KW-0862">Zinc</keyword>
<dbReference type="Pfam" id="PF08240">
    <property type="entry name" value="ADH_N"/>
    <property type="match status" value="1"/>
</dbReference>
<evidence type="ECO:0000313" key="9">
    <source>
        <dbReference type="EMBL" id="KAF9963750.1"/>
    </source>
</evidence>
<sequence length="361" mass="38002">MIRAAVLEKIKPTAPFLNLTRVPAPVAGKGDVVVKVLASRVTSGSKACFDGTEPLPVELPMIPGPGAIGTVKSHGPGATHLKVGQMVYVDPTIRARDHPINPQGILQGVFMPPGLDGLLEWRHGSLAEELLIPAENVTVIPTSVQQKYTSEQLTSLAVLTIPHGGMVSAGLKQGQTIAITGSTGSYGSAAVAVALAMGARRVLAGGRNKGRLDEFVKVFGSRVVPVVQTGDEAKDTEAFIQAAGEGFDIDVAFDILPPAADFGYARSAILALRPQGVAVLMGGVSTNVVLPYSLFVFKDITIKGKYMHDRADPTQLLGMIDAGLLDLSKDHIETFKLEQVEEAIEWAAANPFSFKAAVVVP</sequence>
<feature type="transmembrane region" description="Helical" evidence="6">
    <location>
        <begin position="276"/>
        <end position="297"/>
    </location>
</feature>
<keyword evidence="6" id="KW-0472">Membrane</keyword>
<keyword evidence="10" id="KW-1185">Reference proteome</keyword>
<comment type="similarity">
    <text evidence="2">Belongs to the zinc-containing alcohol dehydrogenase family.</text>
</comment>
<gene>
    <name evidence="9" type="ORF">BGZ70_007213</name>
</gene>
<dbReference type="Proteomes" id="UP000738359">
    <property type="component" value="Unassembled WGS sequence"/>
</dbReference>
<evidence type="ECO:0000256" key="4">
    <source>
        <dbReference type="ARBA" id="ARBA00022833"/>
    </source>
</evidence>
<evidence type="ECO:0000313" key="10">
    <source>
        <dbReference type="Proteomes" id="UP000738359"/>
    </source>
</evidence>
<dbReference type="InterPro" id="IPR011032">
    <property type="entry name" value="GroES-like_sf"/>
</dbReference>
<dbReference type="InterPro" id="IPR036291">
    <property type="entry name" value="NAD(P)-bd_dom_sf"/>
</dbReference>
<dbReference type="Gene3D" id="3.40.50.720">
    <property type="entry name" value="NAD(P)-binding Rossmann-like Domain"/>
    <property type="match status" value="1"/>
</dbReference>
<comment type="caution">
    <text evidence="9">The sequence shown here is derived from an EMBL/GenBank/DDBJ whole genome shotgun (WGS) entry which is preliminary data.</text>
</comment>
<reference evidence="9" key="1">
    <citation type="journal article" date="2020" name="Fungal Divers.">
        <title>Resolving the Mortierellaceae phylogeny through synthesis of multi-gene phylogenetics and phylogenomics.</title>
        <authorList>
            <person name="Vandepol N."/>
            <person name="Liber J."/>
            <person name="Desiro A."/>
            <person name="Na H."/>
            <person name="Kennedy M."/>
            <person name="Barry K."/>
            <person name="Grigoriev I.V."/>
            <person name="Miller A.N."/>
            <person name="O'Donnell K."/>
            <person name="Stajich J.E."/>
            <person name="Bonito G."/>
        </authorList>
    </citation>
    <scope>NUCLEOTIDE SEQUENCE</scope>
    <source>
        <strain evidence="9">CK1249</strain>
    </source>
</reference>
<keyword evidence="3" id="KW-0479">Metal-binding</keyword>
<evidence type="ECO:0000256" key="1">
    <source>
        <dbReference type="ARBA" id="ARBA00001947"/>
    </source>
</evidence>
<dbReference type="InterPro" id="IPR013149">
    <property type="entry name" value="ADH-like_C"/>
</dbReference>
<keyword evidence="6" id="KW-0812">Transmembrane</keyword>
<evidence type="ECO:0000256" key="3">
    <source>
        <dbReference type="ARBA" id="ARBA00022723"/>
    </source>
</evidence>
<dbReference type="GO" id="GO:0016491">
    <property type="term" value="F:oxidoreductase activity"/>
    <property type="evidence" value="ECO:0007669"/>
    <property type="project" value="UniProtKB-KW"/>
</dbReference>
<proteinExistence type="inferred from homology"/>
<comment type="cofactor">
    <cofactor evidence="1">
        <name>Zn(2+)</name>
        <dbReference type="ChEBI" id="CHEBI:29105"/>
    </cofactor>
</comment>
<organism evidence="9 10">
    <name type="scientific">Mortierella alpina</name>
    <name type="common">Oleaginous fungus</name>
    <name type="synonym">Mortierella renispora</name>
    <dbReference type="NCBI Taxonomy" id="64518"/>
    <lineage>
        <taxon>Eukaryota</taxon>
        <taxon>Fungi</taxon>
        <taxon>Fungi incertae sedis</taxon>
        <taxon>Mucoromycota</taxon>
        <taxon>Mortierellomycotina</taxon>
        <taxon>Mortierellomycetes</taxon>
        <taxon>Mortierellales</taxon>
        <taxon>Mortierellaceae</taxon>
        <taxon>Mortierella</taxon>
    </lineage>
</organism>
<protein>
    <recommendedName>
        <fullName evidence="11">Alcohol dehydrogenase</fullName>
    </recommendedName>
</protein>
<dbReference type="AlphaFoldDB" id="A0A9P6J741"/>
<feature type="domain" description="Alcohol dehydrogenase-like N-terminal" evidence="8">
    <location>
        <begin position="28"/>
        <end position="141"/>
    </location>
</feature>
<evidence type="ECO:0000256" key="5">
    <source>
        <dbReference type="ARBA" id="ARBA00023002"/>
    </source>
</evidence>
<dbReference type="PANTHER" id="PTHR43350">
    <property type="entry name" value="NAD-DEPENDENT ALCOHOL DEHYDROGENASE"/>
    <property type="match status" value="1"/>
</dbReference>